<dbReference type="RefSeq" id="WP_214913243.1">
    <property type="nucleotide sequence ID" value="NZ_JAGGNX010000004.1"/>
</dbReference>
<sequence>MKTSQYFLYSGISTWIFEELCDELKNGIEWSLERRGLKGVENSEFRDIVIGETTAKPLFIKYSAFISTELESRIAKMNNSGLEIERTPIDPLAVLRKLQVELNKIISERNKLIHNSWSPQLLSDEVLAVRAYSKKISERGSMIKESELTESGFRKFIINCELLKRMISRLNYCLDTQSSLDQFFEITNDTILPTNNVEMEKLSILVEMQEQIEMLA</sequence>
<name>A0A944DTC6_PSEFL</name>
<organism evidence="1 2">
    <name type="scientific">Pseudomonas fluorescens</name>
    <dbReference type="NCBI Taxonomy" id="294"/>
    <lineage>
        <taxon>Bacteria</taxon>
        <taxon>Pseudomonadati</taxon>
        <taxon>Pseudomonadota</taxon>
        <taxon>Gammaproteobacteria</taxon>
        <taxon>Pseudomonadales</taxon>
        <taxon>Pseudomonadaceae</taxon>
        <taxon>Pseudomonas</taxon>
    </lineage>
</organism>
<accession>A0A944DTC6</accession>
<dbReference type="Proteomes" id="UP000692896">
    <property type="component" value="Unassembled WGS sequence"/>
</dbReference>
<gene>
    <name evidence="1" type="ORF">J7E47_24495</name>
</gene>
<evidence type="ECO:0000313" key="1">
    <source>
        <dbReference type="EMBL" id="MBT2331880.1"/>
    </source>
</evidence>
<dbReference type="AlphaFoldDB" id="A0A944DTC6"/>
<comment type="caution">
    <text evidence="1">The sequence shown here is derived from an EMBL/GenBank/DDBJ whole genome shotgun (WGS) entry which is preliminary data.</text>
</comment>
<reference evidence="1" key="1">
    <citation type="submission" date="2021-03" db="EMBL/GenBank/DDBJ databases">
        <title>Genomic analysis provides insights into the functional capacity of soil bacteria communities inhabiting an altitudinal gradient in the Atacama Desert.</title>
        <authorList>
            <person name="Gonzalez M."/>
            <person name="Maldonado J."/>
            <person name="Maza F."/>
            <person name="Hodar C."/>
            <person name="Cortes M."/>
            <person name="Palma R."/>
            <person name="Andreani C."/>
            <person name="Gaete A."/>
            <person name="Vasquez-Dean J."/>
            <person name="Acuna V."/>
            <person name="Aguado M."/>
            <person name="Mandakovic D."/>
            <person name="Latorre M."/>
            <person name="Orellana A."/>
            <person name="Gutierrez R."/>
            <person name="Montecino M."/>
            <person name="Allende M."/>
            <person name="Maass A."/>
            <person name="Cambiazo V."/>
        </authorList>
    </citation>
    <scope>NUCLEOTIDE SEQUENCE</scope>
    <source>
        <strain evidence="1">ISL-25</strain>
    </source>
</reference>
<proteinExistence type="predicted"/>
<dbReference type="EMBL" id="JAGGOB010000064">
    <property type="protein sequence ID" value="MBT2331880.1"/>
    <property type="molecule type" value="Genomic_DNA"/>
</dbReference>
<evidence type="ECO:0000313" key="2">
    <source>
        <dbReference type="Proteomes" id="UP000692896"/>
    </source>
</evidence>
<protein>
    <submittedName>
        <fullName evidence="1">Uncharacterized protein</fullName>
    </submittedName>
</protein>